<dbReference type="PROSITE" id="PS00086">
    <property type="entry name" value="CYTOCHROME_P450"/>
    <property type="match status" value="1"/>
</dbReference>
<evidence type="ECO:0000256" key="10">
    <source>
        <dbReference type="ARBA" id="ARBA00023002"/>
    </source>
</evidence>
<dbReference type="EMBL" id="JAACXV010011367">
    <property type="protein sequence ID" value="KAF7275088.1"/>
    <property type="molecule type" value="Genomic_DNA"/>
</dbReference>
<evidence type="ECO:0000256" key="7">
    <source>
        <dbReference type="ARBA" id="ARBA00022723"/>
    </source>
</evidence>
<evidence type="ECO:0000256" key="5">
    <source>
        <dbReference type="ARBA" id="ARBA00010617"/>
    </source>
</evidence>
<evidence type="ECO:0000256" key="13">
    <source>
        <dbReference type="ARBA" id="ARBA00023136"/>
    </source>
</evidence>
<dbReference type="GO" id="GO:0004497">
    <property type="term" value="F:monooxygenase activity"/>
    <property type="evidence" value="ECO:0007669"/>
    <property type="project" value="UniProtKB-KW"/>
</dbReference>
<dbReference type="GO" id="GO:0005506">
    <property type="term" value="F:iron ion binding"/>
    <property type="evidence" value="ECO:0007669"/>
    <property type="project" value="InterPro"/>
</dbReference>
<evidence type="ECO:0000256" key="14">
    <source>
        <dbReference type="PIRSR" id="PIRSR602401-1"/>
    </source>
</evidence>
<comment type="similarity">
    <text evidence="5 15">Belongs to the cytochrome P450 family.</text>
</comment>
<dbReference type="Pfam" id="PF00067">
    <property type="entry name" value="p450"/>
    <property type="match status" value="1"/>
</dbReference>
<organism evidence="16 17">
    <name type="scientific">Rhynchophorus ferrugineus</name>
    <name type="common">Red palm weevil</name>
    <name type="synonym">Curculio ferrugineus</name>
    <dbReference type="NCBI Taxonomy" id="354439"/>
    <lineage>
        <taxon>Eukaryota</taxon>
        <taxon>Metazoa</taxon>
        <taxon>Ecdysozoa</taxon>
        <taxon>Arthropoda</taxon>
        <taxon>Hexapoda</taxon>
        <taxon>Insecta</taxon>
        <taxon>Pterygota</taxon>
        <taxon>Neoptera</taxon>
        <taxon>Endopterygota</taxon>
        <taxon>Coleoptera</taxon>
        <taxon>Polyphaga</taxon>
        <taxon>Cucujiformia</taxon>
        <taxon>Curculionidae</taxon>
        <taxon>Dryophthorinae</taxon>
        <taxon>Rhynchophorus</taxon>
    </lineage>
</organism>
<dbReference type="InterPro" id="IPR002401">
    <property type="entry name" value="Cyt_P450_E_grp-I"/>
</dbReference>
<comment type="subcellular location">
    <subcellularLocation>
        <location evidence="4">Endoplasmic reticulum membrane</location>
        <topology evidence="4">Peripheral membrane protein</topology>
    </subcellularLocation>
    <subcellularLocation>
        <location evidence="3">Microsome membrane</location>
        <topology evidence="3">Peripheral membrane protein</topology>
    </subcellularLocation>
</comment>
<gene>
    <name evidence="16" type="ORF">GWI33_012196</name>
</gene>
<dbReference type="OrthoDB" id="1470350at2759"/>
<proteinExistence type="inferred from homology"/>
<keyword evidence="11 14" id="KW-0408">Iron</keyword>
<name>A0A834IAH8_RHYFE</name>
<dbReference type="PANTHER" id="PTHR24291:SF189">
    <property type="entry name" value="CYTOCHROME P450 4C3-RELATED"/>
    <property type="match status" value="1"/>
</dbReference>
<keyword evidence="10 15" id="KW-0560">Oxidoreductase</keyword>
<evidence type="ECO:0000256" key="11">
    <source>
        <dbReference type="ARBA" id="ARBA00023004"/>
    </source>
</evidence>
<evidence type="ECO:0000256" key="3">
    <source>
        <dbReference type="ARBA" id="ARBA00004174"/>
    </source>
</evidence>
<evidence type="ECO:0000256" key="4">
    <source>
        <dbReference type="ARBA" id="ARBA00004406"/>
    </source>
</evidence>
<sequence>MSYILHLQTPNTNEKNYYVLHFSDLFQAIEHISKKYGFPCNLWIGHHYHYVTADADDVRVILNSPHSLNKMSIYNIMGLLMADTLLLLPAEEWKLQRKFFSKSFSQPILNSFVEVFYKKTSSLLNIIKEAEEVDVFDVFEQYTIDAFCETIIGLDYDMQNNPQIKIAEWLGDIQTISGKYMVSGLLHPDMMIILTAEGRKVIQRIKQTKAFIRDIIKRKRKAFGEDSEYADKNALPLLDAMLHAKEGRFNDEKINQELILFALAATDTSGYTLAYVFTLLGMHPDIQEKVYDEVISVVGRDRPIYNEDLPNLKYVERCILESMRILPVTPFIGRMAMADLTVGSKIIPKGTNLFVSMFDLHRNEKYWPEPLIYNPDRFLPEEVAKRDPYAFIPFSAGPRNCIGKTYAMMLMKTVVASVIRNYKVFSNYQSVTELKFSSCITMKTRHHLDCRFKPRSPP</sequence>
<dbReference type="PRINTS" id="PR00463">
    <property type="entry name" value="EP450I"/>
</dbReference>
<dbReference type="Proteomes" id="UP000625711">
    <property type="component" value="Unassembled WGS sequence"/>
</dbReference>
<evidence type="ECO:0000256" key="15">
    <source>
        <dbReference type="RuleBase" id="RU000461"/>
    </source>
</evidence>
<protein>
    <recommendedName>
        <fullName evidence="18">Cytochrome P450</fullName>
    </recommendedName>
</protein>
<dbReference type="InterPro" id="IPR050196">
    <property type="entry name" value="Cytochrome_P450_Monoox"/>
</dbReference>
<keyword evidence="8" id="KW-0256">Endoplasmic reticulum</keyword>
<evidence type="ECO:0000256" key="12">
    <source>
        <dbReference type="ARBA" id="ARBA00023033"/>
    </source>
</evidence>
<dbReference type="AlphaFoldDB" id="A0A834IAH8"/>
<comment type="function">
    <text evidence="2">May be involved in the metabolism of insect hormones and in the breakdown of synthetic insecticides.</text>
</comment>
<dbReference type="PRINTS" id="PR00385">
    <property type="entry name" value="P450"/>
</dbReference>
<keyword evidence="12 15" id="KW-0503">Monooxygenase</keyword>
<keyword evidence="9" id="KW-0492">Microsome</keyword>
<keyword evidence="17" id="KW-1185">Reference proteome</keyword>
<dbReference type="InterPro" id="IPR017972">
    <property type="entry name" value="Cyt_P450_CS"/>
</dbReference>
<dbReference type="Gene3D" id="1.10.630.10">
    <property type="entry name" value="Cytochrome P450"/>
    <property type="match status" value="1"/>
</dbReference>
<dbReference type="GO" id="GO:0005789">
    <property type="term" value="C:endoplasmic reticulum membrane"/>
    <property type="evidence" value="ECO:0007669"/>
    <property type="project" value="UniProtKB-SubCell"/>
</dbReference>
<feature type="binding site" description="axial binding residue" evidence="14">
    <location>
        <position position="401"/>
    </location>
    <ligand>
        <name>heme</name>
        <dbReference type="ChEBI" id="CHEBI:30413"/>
    </ligand>
    <ligandPart>
        <name>Fe</name>
        <dbReference type="ChEBI" id="CHEBI:18248"/>
    </ligandPart>
</feature>
<dbReference type="GO" id="GO:0016705">
    <property type="term" value="F:oxidoreductase activity, acting on paired donors, with incorporation or reduction of molecular oxygen"/>
    <property type="evidence" value="ECO:0007669"/>
    <property type="project" value="InterPro"/>
</dbReference>
<evidence type="ECO:0000256" key="2">
    <source>
        <dbReference type="ARBA" id="ARBA00003690"/>
    </source>
</evidence>
<comment type="cofactor">
    <cofactor evidence="1 14">
        <name>heme</name>
        <dbReference type="ChEBI" id="CHEBI:30413"/>
    </cofactor>
</comment>
<evidence type="ECO:0000256" key="9">
    <source>
        <dbReference type="ARBA" id="ARBA00022848"/>
    </source>
</evidence>
<evidence type="ECO:0000256" key="6">
    <source>
        <dbReference type="ARBA" id="ARBA00022617"/>
    </source>
</evidence>
<dbReference type="InterPro" id="IPR001128">
    <property type="entry name" value="Cyt_P450"/>
</dbReference>
<evidence type="ECO:0000313" key="16">
    <source>
        <dbReference type="EMBL" id="KAF7275088.1"/>
    </source>
</evidence>
<keyword evidence="7 14" id="KW-0479">Metal-binding</keyword>
<evidence type="ECO:0008006" key="18">
    <source>
        <dbReference type="Google" id="ProtNLM"/>
    </source>
</evidence>
<comment type="caution">
    <text evidence="16">The sequence shown here is derived from an EMBL/GenBank/DDBJ whole genome shotgun (WGS) entry which is preliminary data.</text>
</comment>
<keyword evidence="13" id="KW-0472">Membrane</keyword>
<evidence type="ECO:0000256" key="8">
    <source>
        <dbReference type="ARBA" id="ARBA00022824"/>
    </source>
</evidence>
<evidence type="ECO:0000313" key="17">
    <source>
        <dbReference type="Proteomes" id="UP000625711"/>
    </source>
</evidence>
<dbReference type="SUPFAM" id="SSF48264">
    <property type="entry name" value="Cytochrome P450"/>
    <property type="match status" value="1"/>
</dbReference>
<dbReference type="GO" id="GO:0020037">
    <property type="term" value="F:heme binding"/>
    <property type="evidence" value="ECO:0007669"/>
    <property type="project" value="InterPro"/>
</dbReference>
<accession>A0A834IAH8</accession>
<evidence type="ECO:0000256" key="1">
    <source>
        <dbReference type="ARBA" id="ARBA00001971"/>
    </source>
</evidence>
<dbReference type="InterPro" id="IPR036396">
    <property type="entry name" value="Cyt_P450_sf"/>
</dbReference>
<keyword evidence="6 14" id="KW-0349">Heme</keyword>
<dbReference type="PANTHER" id="PTHR24291">
    <property type="entry name" value="CYTOCHROME P450 FAMILY 4"/>
    <property type="match status" value="1"/>
</dbReference>
<reference evidence="16" key="1">
    <citation type="submission" date="2020-08" db="EMBL/GenBank/DDBJ databases">
        <title>Genome sequencing and assembly of the red palm weevil Rhynchophorus ferrugineus.</title>
        <authorList>
            <person name="Dias G.B."/>
            <person name="Bergman C.M."/>
            <person name="Manee M."/>
        </authorList>
    </citation>
    <scope>NUCLEOTIDE SEQUENCE</scope>
    <source>
        <strain evidence="16">AA-2017</strain>
        <tissue evidence="16">Whole larva</tissue>
    </source>
</reference>